<protein>
    <submittedName>
        <fullName evidence="3">Uncharacterized protein</fullName>
    </submittedName>
</protein>
<dbReference type="PANTHER" id="PTHR47399">
    <property type="entry name" value="TRANSMEMBRANE PROTEIN 121B"/>
    <property type="match status" value="1"/>
</dbReference>
<evidence type="ECO:0000313" key="4">
    <source>
        <dbReference type="Proteomes" id="UP001159428"/>
    </source>
</evidence>
<keyword evidence="2" id="KW-0812">Transmembrane</keyword>
<dbReference type="PANTHER" id="PTHR47399:SF1">
    <property type="entry name" value="TRANSMEMBRANE PROTEIN 121B"/>
    <property type="match status" value="1"/>
</dbReference>
<feature type="transmembrane region" description="Helical" evidence="2">
    <location>
        <begin position="67"/>
        <end position="83"/>
    </location>
</feature>
<dbReference type="Proteomes" id="UP001159428">
    <property type="component" value="Unassembled WGS sequence"/>
</dbReference>
<comment type="similarity">
    <text evidence="1">Belongs to the TMEM121 family.</text>
</comment>
<keyword evidence="2" id="KW-1133">Transmembrane helix</keyword>
<reference evidence="3 4" key="1">
    <citation type="submission" date="2022-05" db="EMBL/GenBank/DDBJ databases">
        <authorList>
            <consortium name="Genoscope - CEA"/>
            <person name="William W."/>
        </authorList>
    </citation>
    <scope>NUCLEOTIDE SEQUENCE [LARGE SCALE GENOMIC DNA]</scope>
</reference>
<dbReference type="AlphaFoldDB" id="A0AAU9WE85"/>
<accession>A0AAU9WE85</accession>
<keyword evidence="2" id="KW-0472">Membrane</keyword>
<name>A0AAU9WE85_9CNID</name>
<evidence type="ECO:0000256" key="1">
    <source>
        <dbReference type="ARBA" id="ARBA00007711"/>
    </source>
</evidence>
<comment type="caution">
    <text evidence="3">The sequence shown here is derived from an EMBL/GenBank/DDBJ whole genome shotgun (WGS) entry which is preliminary data.</text>
</comment>
<evidence type="ECO:0000256" key="2">
    <source>
        <dbReference type="SAM" id="Phobius"/>
    </source>
</evidence>
<organism evidence="3 4">
    <name type="scientific">Pocillopora meandrina</name>
    <dbReference type="NCBI Taxonomy" id="46732"/>
    <lineage>
        <taxon>Eukaryota</taxon>
        <taxon>Metazoa</taxon>
        <taxon>Cnidaria</taxon>
        <taxon>Anthozoa</taxon>
        <taxon>Hexacorallia</taxon>
        <taxon>Scleractinia</taxon>
        <taxon>Astrocoeniina</taxon>
        <taxon>Pocilloporidae</taxon>
        <taxon>Pocillopora</taxon>
    </lineage>
</organism>
<dbReference type="InterPro" id="IPR032776">
    <property type="entry name" value="CECR6/TMEM121"/>
</dbReference>
<dbReference type="InterPro" id="IPR026624">
    <property type="entry name" value="CECR6"/>
</dbReference>
<proteinExistence type="inferred from homology"/>
<gene>
    <name evidence="3" type="ORF">PMEA_00004783</name>
</gene>
<sequence>MEWKCWMSLLKRINSAMAFLKALKKKAVLAFVCISFLLSPLQLVEIKIRGSERWKIRRCTAGLRTTLQIICVNCMFLGLRMYLRRGYEKDVSIFIAKNAIVICLDLFEI</sequence>
<dbReference type="EMBL" id="CALNXJ010000013">
    <property type="protein sequence ID" value="CAH3111949.1"/>
    <property type="molecule type" value="Genomic_DNA"/>
</dbReference>
<keyword evidence="4" id="KW-1185">Reference proteome</keyword>
<dbReference type="Pfam" id="PF14997">
    <property type="entry name" value="CECR6_TMEM121"/>
    <property type="match status" value="1"/>
</dbReference>
<evidence type="ECO:0000313" key="3">
    <source>
        <dbReference type="EMBL" id="CAH3111949.1"/>
    </source>
</evidence>